<dbReference type="RefSeq" id="XP_073557832.1">
    <property type="nucleotide sequence ID" value="XM_073703717.1"/>
</dbReference>
<dbReference type="EMBL" id="PPTA01000008">
    <property type="protein sequence ID" value="TFB01631.1"/>
    <property type="molecule type" value="Genomic_DNA"/>
</dbReference>
<protein>
    <submittedName>
        <fullName evidence="1">Uncharacterized protein</fullName>
    </submittedName>
</protein>
<proteinExistence type="predicted"/>
<comment type="caution">
    <text evidence="1">The sequence shown here is derived from an EMBL/GenBank/DDBJ whole genome shotgun (WGS) entry which is preliminary data.</text>
</comment>
<organism evidence="1 2">
    <name type="scientific">Trichoderma ghanense</name>
    <dbReference type="NCBI Taxonomy" id="65468"/>
    <lineage>
        <taxon>Eukaryota</taxon>
        <taxon>Fungi</taxon>
        <taxon>Dikarya</taxon>
        <taxon>Ascomycota</taxon>
        <taxon>Pezizomycotina</taxon>
        <taxon>Sordariomycetes</taxon>
        <taxon>Hypocreomycetidae</taxon>
        <taxon>Hypocreales</taxon>
        <taxon>Hypocreaceae</taxon>
        <taxon>Trichoderma</taxon>
    </lineage>
</organism>
<dbReference type="GeneID" id="300578167"/>
<dbReference type="Proteomes" id="UP001642720">
    <property type="component" value="Unassembled WGS sequence"/>
</dbReference>
<sequence length="125" mass="13692">MADENQAFYTIYRIECQTSKTSRHTALYVATGPHGAGQLLHVRCAVGQTGMMFEKQYFASNGPESLATFVYKVPVGHVRVEDVDRLTDICCTIAPPAMQYIGDVCQCGTWVHEACIAFRVGGILG</sequence>
<reference evidence="1 2" key="1">
    <citation type="submission" date="2018-01" db="EMBL/GenBank/DDBJ databases">
        <title>Genome characterization of the sugarcane-associated fungus Trichoderma ghanense CCMA-1212 and their application in lignocelulose bioconversion.</title>
        <authorList>
            <person name="Steindorff A.S."/>
            <person name="Mendes T.D."/>
            <person name="Vilela E.S.D."/>
            <person name="Rodrigues D.S."/>
            <person name="Formighieri E.F."/>
            <person name="Melo I.S."/>
            <person name="Favaro L.C.L."/>
        </authorList>
    </citation>
    <scope>NUCLEOTIDE SEQUENCE [LARGE SCALE GENOMIC DNA]</scope>
    <source>
        <strain evidence="1 2">CCMA-1212</strain>
    </source>
</reference>
<accession>A0ABY2H1G8</accession>
<dbReference type="InterPro" id="IPR046670">
    <property type="entry name" value="DUF6540"/>
</dbReference>
<gene>
    <name evidence="1" type="ORF">CCMA1212_006498</name>
</gene>
<evidence type="ECO:0000313" key="2">
    <source>
        <dbReference type="Proteomes" id="UP001642720"/>
    </source>
</evidence>
<evidence type="ECO:0000313" key="1">
    <source>
        <dbReference type="EMBL" id="TFB01631.1"/>
    </source>
</evidence>
<dbReference type="Pfam" id="PF20174">
    <property type="entry name" value="DUF6540"/>
    <property type="match status" value="1"/>
</dbReference>
<name>A0ABY2H1G8_9HYPO</name>
<keyword evidence="2" id="KW-1185">Reference proteome</keyword>